<name>A0A430FBT7_9BIFI</name>
<accession>A0A430FBT7</accession>
<protein>
    <submittedName>
        <fullName evidence="1">Uncharacterized protein</fullName>
    </submittedName>
</protein>
<gene>
    <name evidence="1" type="ORF">D2E23_1629</name>
</gene>
<evidence type="ECO:0000313" key="2">
    <source>
        <dbReference type="Proteomes" id="UP000288607"/>
    </source>
</evidence>
<dbReference type="EMBL" id="QXGJ01000008">
    <property type="protein sequence ID" value="RSX50306.1"/>
    <property type="molecule type" value="Genomic_DNA"/>
</dbReference>
<keyword evidence="2" id="KW-1185">Reference proteome</keyword>
<dbReference type="RefSeq" id="WP_276313595.1">
    <property type="nucleotide sequence ID" value="NZ_JAFEJY010000006.1"/>
</dbReference>
<evidence type="ECO:0000313" key="1">
    <source>
        <dbReference type="EMBL" id="RSX50306.1"/>
    </source>
</evidence>
<sequence length="40" mass="4353">MTSDSGVSRHECETCGGPLQADKTGNGYVCVYCGNHYQRQ</sequence>
<dbReference type="Proteomes" id="UP000288607">
    <property type="component" value="Unassembled WGS sequence"/>
</dbReference>
<comment type="caution">
    <text evidence="1">The sequence shown here is derived from an EMBL/GenBank/DDBJ whole genome shotgun (WGS) entry which is preliminary data.</text>
</comment>
<reference evidence="1 2" key="1">
    <citation type="submission" date="2018-09" db="EMBL/GenBank/DDBJ databases">
        <title>Characterization of the phylogenetic diversity of five novel species belonging to the genus Bifidobacterium.</title>
        <authorList>
            <person name="Lugli G.A."/>
            <person name="Duranti S."/>
            <person name="Milani C."/>
        </authorList>
    </citation>
    <scope>NUCLEOTIDE SEQUENCE [LARGE SCALE GENOMIC DNA]</scope>
    <source>
        <strain evidence="1 2">2028B</strain>
    </source>
</reference>
<proteinExistence type="predicted"/>
<dbReference type="AlphaFoldDB" id="A0A430FBT7"/>
<organism evidence="1 2">
    <name type="scientific">Bifidobacterium callimiconis</name>
    <dbReference type="NCBI Taxonomy" id="2306973"/>
    <lineage>
        <taxon>Bacteria</taxon>
        <taxon>Bacillati</taxon>
        <taxon>Actinomycetota</taxon>
        <taxon>Actinomycetes</taxon>
        <taxon>Bifidobacteriales</taxon>
        <taxon>Bifidobacteriaceae</taxon>
        <taxon>Bifidobacterium</taxon>
    </lineage>
</organism>